<comment type="caution">
    <text evidence="1">The sequence shown here is derived from an EMBL/GenBank/DDBJ whole genome shotgun (WGS) entry which is preliminary data.</text>
</comment>
<organism evidence="1 2">
    <name type="scientific">Planococcus chinensis</name>
    <dbReference type="NCBI Taxonomy" id="272917"/>
    <lineage>
        <taxon>Bacteria</taxon>
        <taxon>Bacillati</taxon>
        <taxon>Bacillota</taxon>
        <taxon>Bacilli</taxon>
        <taxon>Bacillales</taxon>
        <taxon>Caryophanaceae</taxon>
        <taxon>Planococcus</taxon>
    </lineage>
</organism>
<reference evidence="2" key="1">
    <citation type="journal article" date="2019" name="Int. J. Syst. Evol. Microbiol.">
        <title>The Global Catalogue of Microorganisms (GCM) 10K type strain sequencing project: providing services to taxonomists for standard genome sequencing and annotation.</title>
        <authorList>
            <consortium name="The Broad Institute Genomics Platform"/>
            <consortium name="The Broad Institute Genome Sequencing Center for Infectious Disease"/>
            <person name="Wu L."/>
            <person name="Ma J."/>
        </authorList>
    </citation>
    <scope>NUCLEOTIDE SEQUENCE [LARGE SCALE GENOMIC DNA]</scope>
    <source>
        <strain evidence="2">CGMCC 1.15475</strain>
    </source>
</reference>
<name>A0ABW4QGG7_9BACL</name>
<evidence type="ECO:0000313" key="2">
    <source>
        <dbReference type="Proteomes" id="UP001597273"/>
    </source>
</evidence>
<proteinExistence type="predicted"/>
<evidence type="ECO:0000313" key="1">
    <source>
        <dbReference type="EMBL" id="MFD1862695.1"/>
    </source>
</evidence>
<accession>A0ABW4QGG7</accession>
<dbReference type="Proteomes" id="UP001597273">
    <property type="component" value="Unassembled WGS sequence"/>
</dbReference>
<gene>
    <name evidence="1" type="ORF">ACFSDB_07115</name>
</gene>
<dbReference type="RefSeq" id="WP_377339530.1">
    <property type="nucleotide sequence ID" value="NZ_JBHUFW010000004.1"/>
</dbReference>
<protein>
    <submittedName>
        <fullName evidence="1">Uncharacterized protein</fullName>
    </submittedName>
</protein>
<sequence length="105" mass="12524">MAKDRDISMEEDIYSIELLHQGKYESWDFKDEAERDAFFSKVKDHFSGHELREKEEDVDDLRIVQLSATSLQIKSGIADQKVPYEWYDQDSFEDMLGFINKHYDH</sequence>
<dbReference type="EMBL" id="JBHUFW010000004">
    <property type="protein sequence ID" value="MFD1862695.1"/>
    <property type="molecule type" value="Genomic_DNA"/>
</dbReference>
<keyword evidence="2" id="KW-1185">Reference proteome</keyword>